<protein>
    <recommendedName>
        <fullName evidence="7">Taurine--pyruvate aminotransferase</fullName>
        <ecNumber evidence="6">2.6.1.77</ecNumber>
    </recommendedName>
    <alternativeName>
        <fullName evidence="8">Taurine:pyruvate aminotransferase</fullName>
    </alternativeName>
</protein>
<evidence type="ECO:0000256" key="1">
    <source>
        <dbReference type="ARBA" id="ARBA00001933"/>
    </source>
</evidence>
<dbReference type="Gene3D" id="3.90.1150.10">
    <property type="entry name" value="Aspartate Aminotransferase, domain 1"/>
    <property type="match status" value="1"/>
</dbReference>
<dbReference type="RefSeq" id="WP_155312913.1">
    <property type="nucleotide sequence ID" value="NZ_AP021879.1"/>
</dbReference>
<dbReference type="EMBL" id="AP021879">
    <property type="protein sequence ID" value="BBO92129.1"/>
    <property type="molecule type" value="Genomic_DNA"/>
</dbReference>
<dbReference type="Proteomes" id="UP000422108">
    <property type="component" value="Chromosome"/>
</dbReference>
<dbReference type="GO" id="GO:0042802">
    <property type="term" value="F:identical protein binding"/>
    <property type="evidence" value="ECO:0007669"/>
    <property type="project" value="TreeGrafter"/>
</dbReference>
<evidence type="ECO:0000313" key="10">
    <source>
        <dbReference type="EMBL" id="BBO92129.1"/>
    </source>
</evidence>
<comment type="similarity">
    <text evidence="9">Belongs to the class-III pyridoxal-phosphate-dependent aminotransferase family.</text>
</comment>
<comment type="catalytic activity">
    <reaction evidence="5">
        <text>taurine + pyruvate = sulfoacetaldehyde + L-alanine</text>
        <dbReference type="Rhea" id="RHEA:10420"/>
        <dbReference type="ChEBI" id="CHEBI:15361"/>
        <dbReference type="ChEBI" id="CHEBI:57972"/>
        <dbReference type="ChEBI" id="CHEBI:58246"/>
        <dbReference type="ChEBI" id="CHEBI:507393"/>
        <dbReference type="EC" id="2.6.1.77"/>
    </reaction>
    <physiologicalReaction direction="left-to-right" evidence="5">
        <dbReference type="Rhea" id="RHEA:10421"/>
    </physiologicalReaction>
</comment>
<evidence type="ECO:0000256" key="8">
    <source>
        <dbReference type="ARBA" id="ARBA00078212"/>
    </source>
</evidence>
<keyword evidence="11" id="KW-1185">Reference proteome</keyword>
<keyword evidence="2 10" id="KW-0032">Aminotransferase</keyword>
<dbReference type="AlphaFoldDB" id="A0A5K8AI19"/>
<dbReference type="GO" id="GO:0030170">
    <property type="term" value="F:pyridoxal phosphate binding"/>
    <property type="evidence" value="ECO:0007669"/>
    <property type="project" value="InterPro"/>
</dbReference>
<dbReference type="InterPro" id="IPR049704">
    <property type="entry name" value="Aminotrans_3_PPA_site"/>
</dbReference>
<dbReference type="GO" id="GO:0033094">
    <property type="term" value="F:putrescine--2-oxoglutarate transaminase activity"/>
    <property type="evidence" value="ECO:0007669"/>
    <property type="project" value="TreeGrafter"/>
</dbReference>
<keyword evidence="3 9" id="KW-0663">Pyridoxal phosphate</keyword>
<dbReference type="InterPro" id="IPR005814">
    <property type="entry name" value="Aminotrans_3"/>
</dbReference>
<dbReference type="SUPFAM" id="SSF53383">
    <property type="entry name" value="PLP-dependent transferases"/>
    <property type="match status" value="1"/>
</dbReference>
<name>A0A5K8AI19_9BACT</name>
<evidence type="ECO:0000313" key="11">
    <source>
        <dbReference type="Proteomes" id="UP000422108"/>
    </source>
</evidence>
<dbReference type="Pfam" id="PF00202">
    <property type="entry name" value="Aminotran_3"/>
    <property type="match status" value="1"/>
</dbReference>
<dbReference type="GO" id="GO:0031299">
    <property type="term" value="F:taurine-pyruvate aminotransferase activity"/>
    <property type="evidence" value="ECO:0007669"/>
    <property type="project" value="UniProtKB-EC"/>
</dbReference>
<dbReference type="EC" id="2.6.1.77" evidence="6"/>
<dbReference type="InterPro" id="IPR015421">
    <property type="entry name" value="PyrdxlP-dep_Trfase_major"/>
</dbReference>
<evidence type="ECO:0000256" key="3">
    <source>
        <dbReference type="ARBA" id="ARBA00022898"/>
    </source>
</evidence>
<evidence type="ECO:0000256" key="5">
    <source>
        <dbReference type="ARBA" id="ARBA00052998"/>
    </source>
</evidence>
<evidence type="ECO:0000256" key="7">
    <source>
        <dbReference type="ARBA" id="ARBA00074603"/>
    </source>
</evidence>
<evidence type="ECO:0000256" key="2">
    <source>
        <dbReference type="ARBA" id="ARBA00022576"/>
    </source>
</evidence>
<comment type="cofactor">
    <cofactor evidence="1">
        <name>pyridoxal 5'-phosphate</name>
        <dbReference type="ChEBI" id="CHEBI:597326"/>
    </cofactor>
</comment>
<dbReference type="PANTHER" id="PTHR11986:SF112">
    <property type="entry name" value="PUTRESCINE AMINOTRANSFERASE"/>
    <property type="match status" value="1"/>
</dbReference>
<organism evidence="10 11">
    <name type="scientific">Desulfosarcina ovata subsp. ovata</name>
    <dbReference type="NCBI Taxonomy" id="2752305"/>
    <lineage>
        <taxon>Bacteria</taxon>
        <taxon>Pseudomonadati</taxon>
        <taxon>Thermodesulfobacteriota</taxon>
        <taxon>Desulfobacteria</taxon>
        <taxon>Desulfobacterales</taxon>
        <taxon>Desulfosarcinaceae</taxon>
        <taxon>Desulfosarcina</taxon>
    </lineage>
</organism>
<dbReference type="InterPro" id="IPR015424">
    <property type="entry name" value="PyrdxlP-dep_Trfase"/>
</dbReference>
<dbReference type="PANTHER" id="PTHR11986">
    <property type="entry name" value="AMINOTRANSFERASE CLASS III"/>
    <property type="match status" value="1"/>
</dbReference>
<sequence>MRSYQDALAYSAKWLEIIHQDSESIDESTAKWISQETKHNFVNHFNAGWVNYRKSMTEAGDYGAVEWRGKGARFFDPFGNEYLDFLGGYGALDLGWSHPEVVEAVRAQALKSGIPSQELMDPLRGVLAKLMTDITPGDIDHAFFVASGTEAVEGALKIARLHTGKHSFISTVKAFHGKTSGSLSVMGKKAFRAPLQPYGAQIFFVPFGDADALERQLEICETVGIDIAGFVAEPIQGEAGAIVPPDGYWPRVREICDKFGILMICDEVQTGLGRTGALWGVDHWNVKPDIMMAAKSLGGGVMPVGCFMGSGEIWKAFEEPNPFMHTTTTGGNPMACAAAIATIQVVLRDKLPQRAAELGDYFIGQLNQLTEEFPGIYEKITGKGLLIGQHFIDNEVGYKVAAGLFRRKVLVAGTLVNAKAIRFEPPLIITQAEIDEVLNRLRDTLKSVSAGL</sequence>
<evidence type="ECO:0000256" key="6">
    <source>
        <dbReference type="ARBA" id="ARBA00067057"/>
    </source>
</evidence>
<evidence type="ECO:0000256" key="9">
    <source>
        <dbReference type="RuleBase" id="RU003560"/>
    </source>
</evidence>
<dbReference type="CDD" id="cd00610">
    <property type="entry name" value="OAT_like"/>
    <property type="match status" value="1"/>
</dbReference>
<keyword evidence="4" id="KW-0670">Pyruvate</keyword>
<dbReference type="PIRSF" id="PIRSF000521">
    <property type="entry name" value="Transaminase_4ab_Lys_Orn"/>
    <property type="match status" value="1"/>
</dbReference>
<gene>
    <name evidence="10" type="primary">patA</name>
    <name evidence="10" type="ORF">DSCOOX_53090</name>
</gene>
<dbReference type="GO" id="GO:0009447">
    <property type="term" value="P:putrescine catabolic process"/>
    <property type="evidence" value="ECO:0007669"/>
    <property type="project" value="TreeGrafter"/>
</dbReference>
<accession>A0A5K8AI19</accession>
<dbReference type="InterPro" id="IPR015422">
    <property type="entry name" value="PyrdxlP-dep_Trfase_small"/>
</dbReference>
<dbReference type="FunFam" id="3.40.640.10:FF:000004">
    <property type="entry name" value="Acetylornithine aminotransferase"/>
    <property type="match status" value="1"/>
</dbReference>
<proteinExistence type="inferred from homology"/>
<dbReference type="InterPro" id="IPR050103">
    <property type="entry name" value="Class-III_PLP-dep_AT"/>
</dbReference>
<dbReference type="Gene3D" id="3.40.640.10">
    <property type="entry name" value="Type I PLP-dependent aspartate aminotransferase-like (Major domain)"/>
    <property type="match status" value="1"/>
</dbReference>
<evidence type="ECO:0000256" key="4">
    <source>
        <dbReference type="ARBA" id="ARBA00023317"/>
    </source>
</evidence>
<dbReference type="PROSITE" id="PS00600">
    <property type="entry name" value="AA_TRANSFER_CLASS_3"/>
    <property type="match status" value="1"/>
</dbReference>
<reference evidence="10 11" key="1">
    <citation type="submission" date="2019-11" db="EMBL/GenBank/DDBJ databases">
        <title>Comparative genomics of hydrocarbon-degrading Desulfosarcina strains.</title>
        <authorList>
            <person name="Watanabe M."/>
            <person name="Kojima H."/>
            <person name="Fukui M."/>
        </authorList>
    </citation>
    <scope>NUCLEOTIDE SEQUENCE [LARGE SCALE GENOMIC DNA]</scope>
    <source>
        <strain evidence="11">oXyS1</strain>
    </source>
</reference>
<keyword evidence="10" id="KW-0808">Transferase</keyword>